<dbReference type="AlphaFoldDB" id="A0A067TDS4"/>
<dbReference type="Pfam" id="PF03099">
    <property type="entry name" value="BPL_LplA_LipB"/>
    <property type="match status" value="1"/>
</dbReference>
<name>A0A067TDS4_GALM3</name>
<dbReference type="PANTHER" id="PTHR12835:SF5">
    <property type="entry name" value="BIOTIN--PROTEIN LIGASE"/>
    <property type="match status" value="1"/>
</dbReference>
<feature type="domain" description="BPL/LPL catalytic" evidence="1">
    <location>
        <begin position="391"/>
        <end position="578"/>
    </location>
</feature>
<evidence type="ECO:0000259" key="1">
    <source>
        <dbReference type="PROSITE" id="PS51733"/>
    </source>
</evidence>
<dbReference type="Proteomes" id="UP000027222">
    <property type="component" value="Unassembled WGS sequence"/>
</dbReference>
<keyword evidence="3" id="KW-1185">Reference proteome</keyword>
<dbReference type="InterPro" id="IPR045864">
    <property type="entry name" value="aa-tRNA-synth_II/BPL/LPL"/>
</dbReference>
<protein>
    <recommendedName>
        <fullName evidence="1">BPL/LPL catalytic domain-containing protein</fullName>
    </recommendedName>
</protein>
<gene>
    <name evidence="2" type="ORF">GALMADRAFT_246358</name>
</gene>
<organism evidence="2 3">
    <name type="scientific">Galerina marginata (strain CBS 339.88)</name>
    <dbReference type="NCBI Taxonomy" id="685588"/>
    <lineage>
        <taxon>Eukaryota</taxon>
        <taxon>Fungi</taxon>
        <taxon>Dikarya</taxon>
        <taxon>Basidiomycota</taxon>
        <taxon>Agaricomycotina</taxon>
        <taxon>Agaricomycetes</taxon>
        <taxon>Agaricomycetidae</taxon>
        <taxon>Agaricales</taxon>
        <taxon>Agaricineae</taxon>
        <taxon>Strophariaceae</taxon>
        <taxon>Galerina</taxon>
    </lineage>
</organism>
<dbReference type="Gene3D" id="3.30.930.10">
    <property type="entry name" value="Bira Bifunctional Protein, Domain 2"/>
    <property type="match status" value="1"/>
</dbReference>
<evidence type="ECO:0000313" key="2">
    <source>
        <dbReference type="EMBL" id="KDR77138.1"/>
    </source>
</evidence>
<dbReference type="InterPro" id="IPR019197">
    <property type="entry name" value="Biotin-prot_ligase_N"/>
</dbReference>
<proteinExistence type="predicted"/>
<dbReference type="SUPFAM" id="SSF55681">
    <property type="entry name" value="Class II aaRS and biotin synthetases"/>
    <property type="match status" value="1"/>
</dbReference>
<sequence length="666" mass="72822">MNVLVYSGPEILQTSLNHALTSLKSILVPHYTVQPITQNTLTTQPWQKSCALLVLPRSRHRFVSVTSKHIKEFVEAGGAYLMLGTGASAIPRSGGLGSGSTGLSLGLEAGETPLKFYDKFNNCYIICDDDAIEGRVEPRVVALRSSDGELVNGIFDTEAAEFKGFEKIKRVSILAQYQNGGAGSIAGLALGVSKGRIAFWAPSIEYPLAEPPASSTITDQIKISADEVKAFDTIRLKLISATLTQLGLQVPQETTTQKLMISRPLPQFLISTPDEPTIVSLITDAIAAPHSGMQLTTLKDANDELHFHSLQESRELLKSARELAQTPSDPSTWQPKHIIICRDGVLPDRELTPLFDLGFFYKSLSSARIKQGHPRSTKPWGMGEALLYGEATTLPLIRYKLKPFISRNPHLLAHLPTPLLSLASHQLVGRGRGSNVWLSPSGCLQFSLLLRVSLADLPATKLVFLQYLFALAVVEACRDESVLGPVLGEMIRLKWPNDIYASVGTEKEDLRKIGGILVTTSFTGGKIDIVIGSGLNVLNVPPITSLSQLQPAVATKLSMERTAAAIMAKFEPMWTTFIQERGSFEPFMDLYLQRWLHSDQLVTLTTTTPHIAVRIAGITPDHGLLRTIPERSGMRGLPSSREGEYIDLRPDGNSFDLMSNLIKSKS</sequence>
<reference evidence="3" key="1">
    <citation type="journal article" date="2014" name="Proc. Natl. Acad. Sci. U.S.A.">
        <title>Extensive sampling of basidiomycete genomes demonstrates inadequacy of the white-rot/brown-rot paradigm for wood decay fungi.</title>
        <authorList>
            <person name="Riley R."/>
            <person name="Salamov A.A."/>
            <person name="Brown D.W."/>
            <person name="Nagy L.G."/>
            <person name="Floudas D."/>
            <person name="Held B.W."/>
            <person name="Levasseur A."/>
            <person name="Lombard V."/>
            <person name="Morin E."/>
            <person name="Otillar R."/>
            <person name="Lindquist E.A."/>
            <person name="Sun H."/>
            <person name="LaButti K.M."/>
            <person name="Schmutz J."/>
            <person name="Jabbour D."/>
            <person name="Luo H."/>
            <person name="Baker S.E."/>
            <person name="Pisabarro A.G."/>
            <person name="Walton J.D."/>
            <person name="Blanchette R.A."/>
            <person name="Henrissat B."/>
            <person name="Martin F."/>
            <person name="Cullen D."/>
            <person name="Hibbett D.S."/>
            <person name="Grigoriev I.V."/>
        </authorList>
    </citation>
    <scope>NUCLEOTIDE SEQUENCE [LARGE SCALE GENOMIC DNA]</scope>
    <source>
        <strain evidence="3">CBS 339.88</strain>
    </source>
</reference>
<dbReference type="Pfam" id="PF09825">
    <property type="entry name" value="BPL_N"/>
    <property type="match status" value="2"/>
</dbReference>
<evidence type="ECO:0000313" key="3">
    <source>
        <dbReference type="Proteomes" id="UP000027222"/>
    </source>
</evidence>
<dbReference type="InterPro" id="IPR004143">
    <property type="entry name" value="BPL_LPL_catalytic"/>
</dbReference>
<dbReference type="GO" id="GO:0005737">
    <property type="term" value="C:cytoplasm"/>
    <property type="evidence" value="ECO:0007669"/>
    <property type="project" value="TreeGrafter"/>
</dbReference>
<accession>A0A067TDS4</accession>
<dbReference type="EMBL" id="KL142377">
    <property type="protein sequence ID" value="KDR77138.1"/>
    <property type="molecule type" value="Genomic_DNA"/>
</dbReference>
<dbReference type="PROSITE" id="PS51733">
    <property type="entry name" value="BPL_LPL_CATALYTIC"/>
    <property type="match status" value="1"/>
</dbReference>
<dbReference type="PANTHER" id="PTHR12835">
    <property type="entry name" value="BIOTIN PROTEIN LIGASE"/>
    <property type="match status" value="1"/>
</dbReference>
<dbReference type="STRING" id="685588.A0A067TDS4"/>
<dbReference type="OrthoDB" id="10250105at2759"/>
<dbReference type="GO" id="GO:0004077">
    <property type="term" value="F:biotin--[biotin carboxyl-carrier protein] ligase activity"/>
    <property type="evidence" value="ECO:0007669"/>
    <property type="project" value="TreeGrafter"/>
</dbReference>
<dbReference type="HOGENOM" id="CLU_006150_1_1_1"/>